<feature type="compositionally biased region" description="Basic and acidic residues" evidence="1">
    <location>
        <begin position="88"/>
        <end position="106"/>
    </location>
</feature>
<dbReference type="Proteomes" id="UP000591535">
    <property type="component" value="Unassembled WGS sequence"/>
</dbReference>
<feature type="non-terminal residue" evidence="2">
    <location>
        <position position="1"/>
    </location>
</feature>
<protein>
    <submittedName>
        <fullName evidence="2">RBM43 protein</fullName>
    </submittedName>
</protein>
<accession>A0A7K9A2T0</accession>
<comment type="caution">
    <text evidence="2">The sequence shown here is derived from an EMBL/GenBank/DDBJ whole genome shotgun (WGS) entry which is preliminary data.</text>
</comment>
<evidence type="ECO:0000256" key="1">
    <source>
        <dbReference type="SAM" id="MobiDB-lite"/>
    </source>
</evidence>
<gene>
    <name evidence="2" type="primary">Rbm43_0</name>
    <name evidence="2" type="ORF">GRAVAR_R06361</name>
</gene>
<feature type="non-terminal residue" evidence="2">
    <location>
        <position position="237"/>
    </location>
</feature>
<keyword evidence="3" id="KW-1185">Reference proteome</keyword>
<dbReference type="EMBL" id="VWZG01009709">
    <property type="protein sequence ID" value="NXG22401.1"/>
    <property type="molecule type" value="Genomic_DNA"/>
</dbReference>
<reference evidence="2 3" key="1">
    <citation type="submission" date="2019-09" db="EMBL/GenBank/DDBJ databases">
        <title>Bird 10,000 Genomes (B10K) Project - Family phase.</title>
        <authorList>
            <person name="Zhang G."/>
        </authorList>
    </citation>
    <scope>NUCLEOTIDE SEQUENCE [LARGE SCALE GENOMIC DNA]</scope>
    <source>
        <strain evidence="2">B10K-DU-001-02</strain>
        <tissue evidence="2">Muscle</tissue>
    </source>
</reference>
<name>A0A7K9A2T0_9PASS</name>
<organism evidence="2 3">
    <name type="scientific">Grallaria varia</name>
    <name type="common">variegated antpitta</name>
    <dbReference type="NCBI Taxonomy" id="117165"/>
    <lineage>
        <taxon>Eukaryota</taxon>
        <taxon>Metazoa</taxon>
        <taxon>Chordata</taxon>
        <taxon>Craniata</taxon>
        <taxon>Vertebrata</taxon>
        <taxon>Euteleostomi</taxon>
        <taxon>Archelosauria</taxon>
        <taxon>Archosauria</taxon>
        <taxon>Dinosauria</taxon>
        <taxon>Saurischia</taxon>
        <taxon>Theropoda</taxon>
        <taxon>Coelurosauria</taxon>
        <taxon>Aves</taxon>
        <taxon>Neognathae</taxon>
        <taxon>Neoaves</taxon>
        <taxon>Telluraves</taxon>
        <taxon>Australaves</taxon>
        <taxon>Passeriformes</taxon>
        <taxon>Formicariidae</taxon>
        <taxon>Grallaria</taxon>
    </lineage>
</organism>
<dbReference type="PANTHER" id="PTHR15225">
    <property type="entry name" value="INTERFERON-INDUCED PROTEIN 35/NMI N-MYC/STAT INTERACTING PROTEIN"/>
    <property type="match status" value="1"/>
</dbReference>
<sequence>QVFSSVTSVLDMSVFKDRFVLEGLVEEMKKQSTDLSFGPLQPSGQIAVRGSFPAIQVLTDFLLLQAKSLSGKDNTEESKSHQRVGRRQLQEPRSGTETRNSLRDADGEGQVVVVDTDVYHYMKHFFPELFQANDGVVVSGVTDGDVTTVCVGNAGRARAGQVSRVKRNISDCSVKLHSTLRKERISFPEHSRDERQRCRRACERLRARYPQVLLVPYDTHLDLIGCASDVFNFTKEV</sequence>
<evidence type="ECO:0000313" key="2">
    <source>
        <dbReference type="EMBL" id="NXG22401.1"/>
    </source>
</evidence>
<proteinExistence type="predicted"/>
<evidence type="ECO:0000313" key="3">
    <source>
        <dbReference type="Proteomes" id="UP000591535"/>
    </source>
</evidence>
<dbReference type="AlphaFoldDB" id="A0A7K9A2T0"/>
<feature type="region of interest" description="Disordered" evidence="1">
    <location>
        <begin position="72"/>
        <end position="106"/>
    </location>
</feature>
<dbReference type="PANTHER" id="PTHR15225:SF8">
    <property type="entry name" value="RNA-BINDING PROTEIN 43"/>
    <property type="match status" value="1"/>
</dbReference>